<feature type="binding site" evidence="5">
    <location>
        <begin position="367"/>
        <end position="370"/>
    </location>
    <ligand>
        <name>GTP</name>
        <dbReference type="ChEBI" id="CHEBI:37565"/>
    </ligand>
</feature>
<evidence type="ECO:0000256" key="1">
    <source>
        <dbReference type="ARBA" id="ARBA00022723"/>
    </source>
</evidence>
<dbReference type="PANTHER" id="PTHR10229">
    <property type="entry name" value="GTP-BINDING PROTEIN HFLX"/>
    <property type="match status" value="1"/>
</dbReference>
<dbReference type="CDD" id="cd01878">
    <property type="entry name" value="HflX"/>
    <property type="match status" value="1"/>
</dbReference>
<dbReference type="GO" id="GO:0046872">
    <property type="term" value="F:metal ion binding"/>
    <property type="evidence" value="ECO:0007669"/>
    <property type="project" value="UniProtKB-KW"/>
</dbReference>
<feature type="binding site" evidence="6">
    <location>
        <position position="254"/>
    </location>
    <ligand>
        <name>Mg(2+)</name>
        <dbReference type="ChEBI" id="CHEBI:18420"/>
    </ligand>
</feature>
<dbReference type="Proteomes" id="UP001154078">
    <property type="component" value="Chromosome 8"/>
</dbReference>
<keyword evidence="3 6" id="KW-0460">Magnesium</keyword>
<name>A0A9P0BCK7_BRAAE</name>
<keyword evidence="1 6" id="KW-0479">Metal-binding</keyword>
<feature type="binding site" evidence="5">
    <location>
        <begin position="295"/>
        <end position="298"/>
    </location>
    <ligand>
        <name>GTP</name>
        <dbReference type="ChEBI" id="CHEBI:37565"/>
    </ligand>
</feature>
<dbReference type="PROSITE" id="PS51705">
    <property type="entry name" value="G_HFLX"/>
    <property type="match status" value="1"/>
</dbReference>
<dbReference type="SUPFAM" id="SSF52540">
    <property type="entry name" value="P-loop containing nucleoside triphosphate hydrolases"/>
    <property type="match status" value="1"/>
</dbReference>
<dbReference type="AlphaFoldDB" id="A0A9P0BCK7"/>
<dbReference type="Pfam" id="PF13167">
    <property type="entry name" value="GTP-bdg_N"/>
    <property type="match status" value="1"/>
</dbReference>
<dbReference type="GO" id="GO:0043022">
    <property type="term" value="F:ribosome binding"/>
    <property type="evidence" value="ECO:0007669"/>
    <property type="project" value="TreeGrafter"/>
</dbReference>
<evidence type="ECO:0000256" key="6">
    <source>
        <dbReference type="PIRSR" id="PIRSR006809-2"/>
    </source>
</evidence>
<dbReference type="Pfam" id="PF01926">
    <property type="entry name" value="MMR_HSR1"/>
    <property type="match status" value="1"/>
</dbReference>
<dbReference type="PANTHER" id="PTHR10229:SF0">
    <property type="entry name" value="GTP-BINDING PROTEIN 6-RELATED"/>
    <property type="match status" value="1"/>
</dbReference>
<accession>A0A9P0BCK7</accession>
<dbReference type="OrthoDB" id="10268034at2759"/>
<reference evidence="8" key="1">
    <citation type="submission" date="2021-12" db="EMBL/GenBank/DDBJ databases">
        <authorList>
            <person name="King R."/>
        </authorList>
    </citation>
    <scope>NUCLEOTIDE SEQUENCE</scope>
</reference>
<dbReference type="InterPro" id="IPR025121">
    <property type="entry name" value="GTPase_HflX_N"/>
</dbReference>
<keyword evidence="2 5" id="KW-0547">Nucleotide-binding</keyword>
<dbReference type="FunFam" id="3.40.50.300:FF:000886">
    <property type="entry name" value="Putative GTP-binding protein 6"/>
    <property type="match status" value="1"/>
</dbReference>
<dbReference type="Gene3D" id="3.40.50.11060">
    <property type="entry name" value="GTPase HflX, N-terminal domain"/>
    <property type="match status" value="1"/>
</dbReference>
<feature type="binding site" evidence="6">
    <location>
        <position position="275"/>
    </location>
    <ligand>
        <name>Mg(2+)</name>
        <dbReference type="ChEBI" id="CHEBI:18420"/>
    </ligand>
</feature>
<dbReference type="Gene3D" id="3.40.50.300">
    <property type="entry name" value="P-loop containing nucleotide triphosphate hydrolases"/>
    <property type="match status" value="1"/>
</dbReference>
<protein>
    <recommendedName>
        <fullName evidence="7">Hflx-type G domain-containing protein</fullName>
    </recommendedName>
</protein>
<evidence type="ECO:0000313" key="9">
    <source>
        <dbReference type="Proteomes" id="UP001154078"/>
    </source>
</evidence>
<dbReference type="InterPro" id="IPR016496">
    <property type="entry name" value="GTPase_HflX"/>
</dbReference>
<evidence type="ECO:0000256" key="3">
    <source>
        <dbReference type="ARBA" id="ARBA00022842"/>
    </source>
</evidence>
<dbReference type="GO" id="GO:0005525">
    <property type="term" value="F:GTP binding"/>
    <property type="evidence" value="ECO:0007669"/>
    <property type="project" value="UniProtKB-KW"/>
</dbReference>
<dbReference type="InterPro" id="IPR030394">
    <property type="entry name" value="G_HFLX_dom"/>
</dbReference>
<sequence length="466" mass="52338">MIILRGIQTKFISLAKRGLATSSCLRNVDKQIDDILTKDSEYNSIAESYFRLGESHKCLVIQPYVKWGPKKITSISPEEQLNEAAALIETLPKWSVVDSIAIPLDTLERKTLFKSGSMDKLTNLVNTTHISAIFINVSNLKRIQTGLLQENFKKPIFDRYQIVMQILKLHATSKHAKLQVALAELYYVARKAQKSAMFKTSNQDALKLMFQSREQKLKSAINDLRSQRALLRNKRRKMDYPIVAVVGYTNSGKTSLIKALTGDEGLVPRNQLFATLDVTMHSGMLPSGLEILYVDTVGFISDIPTNLIECFVATLEDAVLADIIVHVEDLASSNFDFKRAHVLSTLKDLSKQTDAPNLMDKVMSVGNKSDLVKKVQNDDVIAVSSKTYTGLDELRMKLEEAILKATSRQKITIKVPNGGDELRWLYKNSTILSEEADSQNSQLMGCKIIITSTNLQKFKHYFVNTK</sequence>
<dbReference type="InterPro" id="IPR027417">
    <property type="entry name" value="P-loop_NTPase"/>
</dbReference>
<evidence type="ECO:0000256" key="5">
    <source>
        <dbReference type="PIRSR" id="PIRSR006809-1"/>
    </source>
</evidence>
<dbReference type="PIRSF" id="PIRSF006809">
    <property type="entry name" value="GTP-binding_hflX_prd"/>
    <property type="match status" value="1"/>
</dbReference>
<keyword evidence="9" id="KW-1185">Reference proteome</keyword>
<evidence type="ECO:0000259" key="7">
    <source>
        <dbReference type="PROSITE" id="PS51705"/>
    </source>
</evidence>
<dbReference type="GO" id="GO:0005737">
    <property type="term" value="C:cytoplasm"/>
    <property type="evidence" value="ECO:0007669"/>
    <property type="project" value="TreeGrafter"/>
</dbReference>
<proteinExistence type="predicted"/>
<feature type="domain" description="Hflx-type G" evidence="7">
    <location>
        <begin position="241"/>
        <end position="406"/>
    </location>
</feature>
<feature type="binding site" evidence="5">
    <location>
        <begin position="247"/>
        <end position="254"/>
    </location>
    <ligand>
        <name>GTP</name>
        <dbReference type="ChEBI" id="CHEBI:37565"/>
    </ligand>
</feature>
<evidence type="ECO:0000256" key="4">
    <source>
        <dbReference type="ARBA" id="ARBA00023134"/>
    </source>
</evidence>
<dbReference type="InterPro" id="IPR006073">
    <property type="entry name" value="GTP-bd"/>
</dbReference>
<dbReference type="EMBL" id="OV121139">
    <property type="protein sequence ID" value="CAH0562711.1"/>
    <property type="molecule type" value="Genomic_DNA"/>
</dbReference>
<gene>
    <name evidence="8" type="ORF">MELIAE_LOCUS11744</name>
</gene>
<feature type="binding site" evidence="5">
    <location>
        <begin position="273"/>
        <end position="277"/>
    </location>
    <ligand>
        <name>GTP</name>
        <dbReference type="ChEBI" id="CHEBI:37565"/>
    </ligand>
</feature>
<keyword evidence="4 5" id="KW-0342">GTP-binding</keyword>
<dbReference type="InterPro" id="IPR042108">
    <property type="entry name" value="GTPase_HflX_N_sf"/>
</dbReference>
<organism evidence="8 9">
    <name type="scientific">Brassicogethes aeneus</name>
    <name type="common">Rape pollen beetle</name>
    <name type="synonym">Meligethes aeneus</name>
    <dbReference type="NCBI Taxonomy" id="1431903"/>
    <lineage>
        <taxon>Eukaryota</taxon>
        <taxon>Metazoa</taxon>
        <taxon>Ecdysozoa</taxon>
        <taxon>Arthropoda</taxon>
        <taxon>Hexapoda</taxon>
        <taxon>Insecta</taxon>
        <taxon>Pterygota</taxon>
        <taxon>Neoptera</taxon>
        <taxon>Endopterygota</taxon>
        <taxon>Coleoptera</taxon>
        <taxon>Polyphaga</taxon>
        <taxon>Cucujiformia</taxon>
        <taxon>Nitidulidae</taxon>
        <taxon>Meligethinae</taxon>
        <taxon>Brassicogethes</taxon>
    </lineage>
</organism>
<evidence type="ECO:0000313" key="8">
    <source>
        <dbReference type="EMBL" id="CAH0562711.1"/>
    </source>
</evidence>
<feature type="binding site" evidence="5">
    <location>
        <begin position="384"/>
        <end position="386"/>
    </location>
    <ligand>
        <name>GTP</name>
        <dbReference type="ChEBI" id="CHEBI:37565"/>
    </ligand>
</feature>
<evidence type="ECO:0000256" key="2">
    <source>
        <dbReference type="ARBA" id="ARBA00022741"/>
    </source>
</evidence>
<comment type="cofactor">
    <cofactor evidence="6">
        <name>Mg(2+)</name>
        <dbReference type="ChEBI" id="CHEBI:18420"/>
    </cofactor>
</comment>